<dbReference type="KEGG" id="nay:HYG81_14745"/>
<sequence>MPNEIFTDPESATDKWASIRMTEPTEKEWDVDFVVAGGRVEYVDLRVRPELLTPFVARLLEDVDAETARTILSDIADRNEIDLLEEHGDD</sequence>
<gene>
    <name evidence="1" type="ORF">HYG81_14745</name>
</gene>
<protein>
    <submittedName>
        <fullName evidence="1">Uncharacterized protein</fullName>
    </submittedName>
</protein>
<organism evidence="1 2">
    <name type="scientific">Natrinema zhouii</name>
    <dbReference type="NCBI Taxonomy" id="1710539"/>
    <lineage>
        <taxon>Archaea</taxon>
        <taxon>Methanobacteriati</taxon>
        <taxon>Methanobacteriota</taxon>
        <taxon>Stenosarchaea group</taxon>
        <taxon>Halobacteria</taxon>
        <taxon>Halobacteriales</taxon>
        <taxon>Natrialbaceae</taxon>
        <taxon>Natrinema</taxon>
    </lineage>
</organism>
<proteinExistence type="predicted"/>
<dbReference type="GeneID" id="56144488"/>
<dbReference type="Proteomes" id="UP000510869">
    <property type="component" value="Chromosome"/>
</dbReference>
<dbReference type="RefSeq" id="WP_180840523.1">
    <property type="nucleotide sequence ID" value="NZ_CP059154.1"/>
</dbReference>
<evidence type="ECO:0000313" key="1">
    <source>
        <dbReference type="EMBL" id="QLK25334.1"/>
    </source>
</evidence>
<reference evidence="1 2" key="1">
    <citation type="submission" date="2020-07" db="EMBL/GenBank/DDBJ databases">
        <title>Natrinema (YPL30) sp. nov. and Haloterrigena xxxxxx (YPL8) sp. nov., isolated from a salt mine.</title>
        <authorList>
            <person name="Cui H."/>
        </authorList>
    </citation>
    <scope>NUCLEOTIDE SEQUENCE [LARGE SCALE GENOMIC DNA]</scope>
    <source>
        <strain evidence="1 2">YPL13</strain>
    </source>
</reference>
<name>A0A7D6CNU1_9EURY</name>
<keyword evidence="2" id="KW-1185">Reference proteome</keyword>
<accession>A0A7D6CNU1</accession>
<dbReference type="AlphaFoldDB" id="A0A7D6CNU1"/>
<dbReference type="EMBL" id="CP059154">
    <property type="protein sequence ID" value="QLK25334.1"/>
    <property type="molecule type" value="Genomic_DNA"/>
</dbReference>
<evidence type="ECO:0000313" key="2">
    <source>
        <dbReference type="Proteomes" id="UP000510869"/>
    </source>
</evidence>
<dbReference type="OrthoDB" id="239072at2157"/>